<dbReference type="PANTHER" id="PTHR21818">
    <property type="entry name" value="BC025462 PROTEIN"/>
    <property type="match status" value="1"/>
</dbReference>
<dbReference type="InterPro" id="IPR029312">
    <property type="entry name" value="FANCI_HD2"/>
</dbReference>
<reference evidence="5" key="1">
    <citation type="submission" date="2022-11" db="UniProtKB">
        <authorList>
            <consortium name="WormBaseParasite"/>
        </authorList>
    </citation>
    <scope>IDENTIFICATION</scope>
</reference>
<evidence type="ECO:0000313" key="5">
    <source>
        <dbReference type="WBParaSite" id="nRc.2.0.1.t14414-RA"/>
    </source>
</evidence>
<dbReference type="InterPro" id="IPR026171">
    <property type="entry name" value="FANCI"/>
</dbReference>
<feature type="domain" description="FANCI helical" evidence="3">
    <location>
        <begin position="227"/>
        <end position="389"/>
    </location>
</feature>
<sequence>MISIDLLKSTLISYAKEHEKARNCAWLRNAYGSNFEAMDFLAKLLLFEFWFLFYAKLKCIRFSCANGWDYASEGLQELGFAFLETHLPKVTIVNGKIYSECSNKVAHTACRWGEMIILQCFKLIYRFLELLSQFVLHGIASIVESSEKILQRFDDLLVLSSDVAAPFLKSIVPVLKLKPKMREKLVDVLRKAMFHKDIDARKTAVSGFLLFLKYFNVMDVLSGRSQSQSQSFPTFSSQAIASTSVVDSEKSLERLCLEVVCCLRKAFTLQSEVRKLLYTGLCSSVRKNVQLLPAVIDLLDRQLVPYLENDEEKLPPIFIRKCISSSSKENVCLTEPLVKMTANVTDNVLVDLANAVIEIQERHSKLSEVLHEKCVIGATKKTTNVGQSKVDETNLKHNLKKCEHKVMVRLSSLVPFLEKLALSNKTLNADEEAWQIIRTNVDFIRWIFSILQGSVLELKSSFAGGLELFQNLSALTKILYYLHIQHDQIDIELKRAKMMFLNEKSLEISSHVIELVCCHFKDNLEEYFNCFLDNSSENLRGKLFKIIQTFVRLLSRVLVGSASEESSDNKASFKVALPLIRIIDFLLKLAPDIGKECSPISKSCHYDQVYNALWQICTNQHLTDTAVGKSLWTMLIRMQVGLKEVPKEIIVVAQNLLKVYGAYKESDIIPSR</sequence>
<feature type="domain" description="FANCI solenoid 3" evidence="2">
    <location>
        <begin position="422"/>
        <end position="635"/>
    </location>
</feature>
<dbReference type="PANTHER" id="PTHR21818:SF0">
    <property type="entry name" value="FANCONI ANEMIA GROUP I PROTEIN"/>
    <property type="match status" value="1"/>
</dbReference>
<name>A0A915IKM3_ROMCU</name>
<dbReference type="GO" id="GO:0070182">
    <property type="term" value="F:DNA polymerase binding"/>
    <property type="evidence" value="ECO:0007669"/>
    <property type="project" value="TreeGrafter"/>
</dbReference>
<evidence type="ECO:0000259" key="1">
    <source>
        <dbReference type="Pfam" id="PF14676"/>
    </source>
</evidence>
<keyword evidence="4" id="KW-1185">Reference proteome</keyword>
<dbReference type="AlphaFoldDB" id="A0A915IKM3"/>
<dbReference type="WBParaSite" id="nRc.2.0.1.t14414-RA">
    <property type="protein sequence ID" value="nRc.2.0.1.t14414-RA"/>
    <property type="gene ID" value="nRc.2.0.1.g14414"/>
</dbReference>
<feature type="domain" description="FANCI solenoid 2" evidence="1">
    <location>
        <begin position="72"/>
        <end position="209"/>
    </location>
</feature>
<accession>A0A915IKM3</accession>
<evidence type="ECO:0000259" key="2">
    <source>
        <dbReference type="Pfam" id="PF14677"/>
    </source>
</evidence>
<dbReference type="InterPro" id="IPR029313">
    <property type="entry name" value="FANCI_S3"/>
</dbReference>
<dbReference type="Pfam" id="PF14680">
    <property type="entry name" value="FANCI_HD2"/>
    <property type="match status" value="1"/>
</dbReference>
<evidence type="ECO:0000259" key="3">
    <source>
        <dbReference type="Pfam" id="PF14680"/>
    </source>
</evidence>
<dbReference type="GO" id="GO:0006281">
    <property type="term" value="P:DNA repair"/>
    <property type="evidence" value="ECO:0007669"/>
    <property type="project" value="InterPro"/>
</dbReference>
<evidence type="ECO:0000313" key="4">
    <source>
        <dbReference type="Proteomes" id="UP000887565"/>
    </source>
</evidence>
<dbReference type="InterPro" id="IPR029315">
    <property type="entry name" value="FANCI_S2"/>
</dbReference>
<dbReference type="Pfam" id="PF14677">
    <property type="entry name" value="FANCI_S3"/>
    <property type="match status" value="1"/>
</dbReference>
<protein>
    <submittedName>
        <fullName evidence="5">Uncharacterized protein</fullName>
    </submittedName>
</protein>
<organism evidence="4 5">
    <name type="scientific">Romanomermis culicivorax</name>
    <name type="common">Nematode worm</name>
    <dbReference type="NCBI Taxonomy" id="13658"/>
    <lineage>
        <taxon>Eukaryota</taxon>
        <taxon>Metazoa</taxon>
        <taxon>Ecdysozoa</taxon>
        <taxon>Nematoda</taxon>
        <taxon>Enoplea</taxon>
        <taxon>Dorylaimia</taxon>
        <taxon>Mermithida</taxon>
        <taxon>Mermithoidea</taxon>
        <taxon>Mermithidae</taxon>
        <taxon>Romanomermis</taxon>
    </lineage>
</organism>
<proteinExistence type="predicted"/>
<dbReference type="Proteomes" id="UP000887565">
    <property type="component" value="Unplaced"/>
</dbReference>
<dbReference type="Pfam" id="PF14676">
    <property type="entry name" value="FANCI_S2"/>
    <property type="match status" value="1"/>
</dbReference>